<feature type="region of interest" description="Disordered" evidence="1">
    <location>
        <begin position="1"/>
        <end position="30"/>
    </location>
</feature>
<feature type="compositionally biased region" description="Acidic residues" evidence="1">
    <location>
        <begin position="1"/>
        <end position="16"/>
    </location>
</feature>
<evidence type="ECO:0000313" key="2">
    <source>
        <dbReference type="EMBL" id="MPC49702.1"/>
    </source>
</evidence>
<accession>A0A5B7FT61</accession>
<dbReference type="Proteomes" id="UP000324222">
    <property type="component" value="Unassembled WGS sequence"/>
</dbReference>
<proteinExistence type="predicted"/>
<keyword evidence="3" id="KW-1185">Reference proteome</keyword>
<evidence type="ECO:0000313" key="3">
    <source>
        <dbReference type="Proteomes" id="UP000324222"/>
    </source>
</evidence>
<sequence>MGVLSDADEDDDEENEMTTQGGEGGRGGRDLLQHQLCQDLASGIYSVSHLRESLDPPLVGRCCGARVAPPAGDDAAPHRPAVLEEGEGCGTPVADVLAECESPCLSRGRRGKWGRRGEEHYRLGRIFVCNGEETSTVAMRRRCDKDLISAGAFVTLRQAGHAFLLLISNINTQDLKNGSLIVCLTVLLCFIATKQPQRLCEGAEAVMKSDKSVGVARMSVPSH</sequence>
<name>A0A5B7FT61_PORTR</name>
<organism evidence="2 3">
    <name type="scientific">Portunus trituberculatus</name>
    <name type="common">Swimming crab</name>
    <name type="synonym">Neptunus trituberculatus</name>
    <dbReference type="NCBI Taxonomy" id="210409"/>
    <lineage>
        <taxon>Eukaryota</taxon>
        <taxon>Metazoa</taxon>
        <taxon>Ecdysozoa</taxon>
        <taxon>Arthropoda</taxon>
        <taxon>Crustacea</taxon>
        <taxon>Multicrustacea</taxon>
        <taxon>Malacostraca</taxon>
        <taxon>Eumalacostraca</taxon>
        <taxon>Eucarida</taxon>
        <taxon>Decapoda</taxon>
        <taxon>Pleocyemata</taxon>
        <taxon>Brachyura</taxon>
        <taxon>Eubrachyura</taxon>
        <taxon>Portunoidea</taxon>
        <taxon>Portunidae</taxon>
        <taxon>Portuninae</taxon>
        <taxon>Portunus</taxon>
    </lineage>
</organism>
<dbReference type="EMBL" id="VSRR010009043">
    <property type="protein sequence ID" value="MPC49702.1"/>
    <property type="molecule type" value="Genomic_DNA"/>
</dbReference>
<protein>
    <submittedName>
        <fullName evidence="2">Uncharacterized protein</fullName>
    </submittedName>
</protein>
<comment type="caution">
    <text evidence="2">The sequence shown here is derived from an EMBL/GenBank/DDBJ whole genome shotgun (WGS) entry which is preliminary data.</text>
</comment>
<reference evidence="2 3" key="1">
    <citation type="submission" date="2019-05" db="EMBL/GenBank/DDBJ databases">
        <title>Another draft genome of Portunus trituberculatus and its Hox gene families provides insights of decapod evolution.</title>
        <authorList>
            <person name="Jeong J.-H."/>
            <person name="Song I."/>
            <person name="Kim S."/>
            <person name="Choi T."/>
            <person name="Kim D."/>
            <person name="Ryu S."/>
            <person name="Kim W."/>
        </authorList>
    </citation>
    <scope>NUCLEOTIDE SEQUENCE [LARGE SCALE GENOMIC DNA]</scope>
    <source>
        <tissue evidence="2">Muscle</tissue>
    </source>
</reference>
<evidence type="ECO:0000256" key="1">
    <source>
        <dbReference type="SAM" id="MobiDB-lite"/>
    </source>
</evidence>
<dbReference type="AlphaFoldDB" id="A0A5B7FT61"/>
<gene>
    <name evidence="2" type="ORF">E2C01_043514</name>
</gene>